<dbReference type="GO" id="GO:0051536">
    <property type="term" value="F:iron-sulfur cluster binding"/>
    <property type="evidence" value="ECO:0007669"/>
    <property type="project" value="UniProtKB-KW"/>
</dbReference>
<gene>
    <name evidence="5" type="ordered locus">Desor_2399</name>
</gene>
<keyword evidence="3" id="KW-0411">Iron-sulfur</keyword>
<keyword evidence="1" id="KW-0479">Metal-binding</keyword>
<dbReference type="AlphaFoldDB" id="G7WF92"/>
<feature type="domain" description="4Fe-4S ferredoxin-type" evidence="4">
    <location>
        <begin position="171"/>
        <end position="199"/>
    </location>
</feature>
<dbReference type="Gene3D" id="3.40.50.360">
    <property type="match status" value="1"/>
</dbReference>
<proteinExistence type="predicted"/>
<sequence>MKIFYFTSTGNSLAIAKKFEAELYSIPQVLKSNTDEFSADAVGIICPVYHFGVPGIVKDFLTTVNINSPYVFALLTYGNMTGNAPGHIDQLASSNGITLSYINTIKMVDNFLPVFDMEKERRKLKESDAEINRKINDIQQRVNHRKISKNPFVIMSTPIIRSVMKETGIEKKFCISKDCTACGICQKVCPKNNVKLDKRPYFGNNCCSCLGCVHMCPQKAITIKGEKNPNARFRNPDVSLKEIIEVNNL</sequence>
<dbReference type="HOGENOM" id="CLU_068049_0_0_9"/>
<name>G7WF92_DESOD</name>
<dbReference type="PROSITE" id="PS51379">
    <property type="entry name" value="4FE4S_FER_2"/>
    <property type="match status" value="2"/>
</dbReference>
<evidence type="ECO:0000256" key="3">
    <source>
        <dbReference type="ARBA" id="ARBA00023014"/>
    </source>
</evidence>
<keyword evidence="2" id="KW-0408">Iron</keyword>
<dbReference type="OrthoDB" id="9813995at2"/>
<dbReference type="GO" id="GO:0046872">
    <property type="term" value="F:metal ion binding"/>
    <property type="evidence" value="ECO:0007669"/>
    <property type="project" value="UniProtKB-KW"/>
</dbReference>
<protein>
    <recommendedName>
        <fullName evidence="4">4Fe-4S ferredoxin-type domain-containing protein</fullName>
    </recommendedName>
</protein>
<keyword evidence="6" id="KW-1185">Reference proteome</keyword>
<reference evidence="6" key="1">
    <citation type="submission" date="2011-11" db="EMBL/GenBank/DDBJ databases">
        <title>Complete sequence of Desulfosporosinus orientis DSM 765.</title>
        <authorList>
            <person name="Lucas S."/>
            <person name="Han J."/>
            <person name="Lapidus A."/>
            <person name="Cheng J.-F."/>
            <person name="Goodwin L."/>
            <person name="Pitluck S."/>
            <person name="Peters L."/>
            <person name="Ovchinnikova G."/>
            <person name="Teshima H."/>
            <person name="Detter J.C."/>
            <person name="Han C."/>
            <person name="Tapia R."/>
            <person name="Land M."/>
            <person name="Hauser L."/>
            <person name="Kyrpides N."/>
            <person name="Ivanova N."/>
            <person name="Pagani I."/>
            <person name="Pester M."/>
            <person name="Spring S."/>
            <person name="Ollivier B."/>
            <person name="Rattei T."/>
            <person name="Klenk H.-P."/>
            <person name="Wagner M."/>
            <person name="Loy A."/>
            <person name="Woyke T."/>
        </authorList>
    </citation>
    <scope>NUCLEOTIDE SEQUENCE [LARGE SCALE GENOMIC DNA]</scope>
    <source>
        <strain evidence="6">ATCC 19365 / DSM 765 / NCIMB 8382 / VKM B-1628</strain>
    </source>
</reference>
<dbReference type="PROSITE" id="PS00198">
    <property type="entry name" value="4FE4S_FER_1"/>
    <property type="match status" value="2"/>
</dbReference>
<dbReference type="RefSeq" id="WP_014184787.1">
    <property type="nucleotide sequence ID" value="NC_016584.1"/>
</dbReference>
<dbReference type="Proteomes" id="UP000006346">
    <property type="component" value="Chromosome"/>
</dbReference>
<evidence type="ECO:0000259" key="4">
    <source>
        <dbReference type="PROSITE" id="PS51379"/>
    </source>
</evidence>
<dbReference type="InterPro" id="IPR029039">
    <property type="entry name" value="Flavoprotein-like_sf"/>
</dbReference>
<dbReference type="SUPFAM" id="SSF52218">
    <property type="entry name" value="Flavoproteins"/>
    <property type="match status" value="1"/>
</dbReference>
<evidence type="ECO:0000313" key="5">
    <source>
        <dbReference type="EMBL" id="AET67978.1"/>
    </source>
</evidence>
<dbReference type="InterPro" id="IPR017896">
    <property type="entry name" value="4Fe4S_Fe-S-bd"/>
</dbReference>
<evidence type="ECO:0000313" key="6">
    <source>
        <dbReference type="Proteomes" id="UP000006346"/>
    </source>
</evidence>
<evidence type="ECO:0000256" key="2">
    <source>
        <dbReference type="ARBA" id="ARBA00023004"/>
    </source>
</evidence>
<dbReference type="NCBIfam" id="NF038196">
    <property type="entry name" value="ferrodoxin_EFR1"/>
    <property type="match status" value="1"/>
</dbReference>
<dbReference type="STRING" id="768706.Desor_2399"/>
<accession>G7WF92</accession>
<dbReference type="PATRIC" id="fig|768706.3.peg.2407"/>
<feature type="domain" description="4Fe-4S ferredoxin-type" evidence="4">
    <location>
        <begin position="204"/>
        <end position="226"/>
    </location>
</feature>
<dbReference type="EMBL" id="CP003108">
    <property type="protein sequence ID" value="AET67978.1"/>
    <property type="molecule type" value="Genomic_DNA"/>
</dbReference>
<reference evidence="5 6" key="2">
    <citation type="journal article" date="2012" name="J. Bacteriol.">
        <title>Complete genome sequences of Desulfosporosinus orientis DSM765T, Desulfosporosinus youngiae DSM17734T, Desulfosporosinus meridiei DSM13257T, and Desulfosporosinus acidiphilus DSM22704T.</title>
        <authorList>
            <person name="Pester M."/>
            <person name="Brambilla E."/>
            <person name="Alazard D."/>
            <person name="Rattei T."/>
            <person name="Weinmaier T."/>
            <person name="Han J."/>
            <person name="Lucas S."/>
            <person name="Lapidus A."/>
            <person name="Cheng J.F."/>
            <person name="Goodwin L."/>
            <person name="Pitluck S."/>
            <person name="Peters L."/>
            <person name="Ovchinnikova G."/>
            <person name="Teshima H."/>
            <person name="Detter J.C."/>
            <person name="Han C.S."/>
            <person name="Tapia R."/>
            <person name="Land M.L."/>
            <person name="Hauser L."/>
            <person name="Kyrpides N.C."/>
            <person name="Ivanova N.N."/>
            <person name="Pagani I."/>
            <person name="Huntmann M."/>
            <person name="Wei C.L."/>
            <person name="Davenport K.W."/>
            <person name="Daligault H."/>
            <person name="Chain P.S."/>
            <person name="Chen A."/>
            <person name="Mavromatis K."/>
            <person name="Markowitz V."/>
            <person name="Szeto E."/>
            <person name="Mikhailova N."/>
            <person name="Pati A."/>
            <person name="Wagner M."/>
            <person name="Woyke T."/>
            <person name="Ollivier B."/>
            <person name="Klenk H.P."/>
            <person name="Spring S."/>
            <person name="Loy A."/>
        </authorList>
    </citation>
    <scope>NUCLEOTIDE SEQUENCE [LARGE SCALE GENOMIC DNA]</scope>
    <source>
        <strain evidence="6">ATCC 19365 / DSM 765 / NCIMB 8382 / VKM B-1628</strain>
    </source>
</reference>
<dbReference type="InterPro" id="IPR017900">
    <property type="entry name" value="4Fe4S_Fe_S_CS"/>
</dbReference>
<dbReference type="SUPFAM" id="SSF54862">
    <property type="entry name" value="4Fe-4S ferredoxins"/>
    <property type="match status" value="1"/>
</dbReference>
<evidence type="ECO:0000256" key="1">
    <source>
        <dbReference type="ARBA" id="ARBA00022723"/>
    </source>
</evidence>
<organism evidence="5 6">
    <name type="scientific">Desulfosporosinus orientis (strain ATCC 19365 / DSM 765 / NCIMB 8382 / VKM B-1628 / Singapore I)</name>
    <name type="common">Desulfotomaculum orientis</name>
    <dbReference type="NCBI Taxonomy" id="768706"/>
    <lineage>
        <taxon>Bacteria</taxon>
        <taxon>Bacillati</taxon>
        <taxon>Bacillota</taxon>
        <taxon>Clostridia</taxon>
        <taxon>Eubacteriales</taxon>
        <taxon>Desulfitobacteriaceae</taxon>
        <taxon>Desulfosporosinus</taxon>
    </lineage>
</organism>
<dbReference type="KEGG" id="dor:Desor_2399"/>
<dbReference type="eggNOG" id="COG4231">
    <property type="taxonomic scope" value="Bacteria"/>
</dbReference>
<dbReference type="InterPro" id="IPR047964">
    <property type="entry name" value="EFR1-like"/>
</dbReference>